<organismHost>
    <name type="scientific">Ornithodoros</name>
    <name type="common">relapsing fever ticks</name>
    <dbReference type="NCBI Taxonomy" id="6937"/>
</organismHost>
<dbReference type="Proteomes" id="UP000594880">
    <property type="component" value="Segment"/>
</dbReference>
<organismHost>
    <name type="scientific">Phacochoerus aethiopicus</name>
    <name type="common">Warthog</name>
    <dbReference type="NCBI Taxonomy" id="85517"/>
</organismHost>
<accession>A0A7R8Z3S8</accession>
<organismHost>
    <name type="scientific">Sus scrofa</name>
    <name type="common">Pig</name>
    <dbReference type="NCBI Taxonomy" id="9823"/>
</organismHost>
<proteinExistence type="predicted"/>
<organismHost>
    <name type="scientific">Ornithodoros moubata</name>
    <name type="common">Soft tick</name>
    <name type="synonym">Argasid tick</name>
    <dbReference type="NCBI Taxonomy" id="6938"/>
</organismHost>
<organismHost>
    <name type="scientific">Potamochoerus larvatus</name>
    <name type="common">Bushpig</name>
    <dbReference type="NCBI Taxonomy" id="273792"/>
</organismHost>
<protein>
    <submittedName>
        <fullName evidence="1">ASFV G ACD 00210 CDS</fullName>
    </submittedName>
</protein>
<organismHost>
    <name type="scientific">Phacochoerus africanus</name>
    <name type="common">Warthog</name>
    <dbReference type="NCBI Taxonomy" id="41426"/>
</organismHost>
<dbReference type="EMBL" id="LR899131">
    <property type="protein sequence ID" value="CAD7112220.1"/>
    <property type="molecule type" value="Genomic_DNA"/>
</dbReference>
<reference evidence="1" key="1">
    <citation type="submission" date="2020-11" db="EMBL/GenBank/DDBJ databases">
        <authorList>
            <consortium name="IVD NGS Lab"/>
        </authorList>
    </citation>
    <scope>NUCLEOTIDE SEQUENCE [LARGE SCALE GENOMIC DNA]</scope>
    <source>
        <strain evidence="1">ASFV Ken.rie1</strain>
    </source>
</reference>
<sequence>MYRLRLINRDSKGMETLPSIQSLNFNPSNVSVYEKKIFYSCTNSYTVLRAQ</sequence>
<name>A0A7R8Z3S8_ASF</name>
<organism evidence="1">
    <name type="scientific">African swine fever virus</name>
    <name type="common">ASFV</name>
    <dbReference type="NCBI Taxonomy" id="10497"/>
    <lineage>
        <taxon>Viruses</taxon>
        <taxon>Varidnaviria</taxon>
        <taxon>Bamfordvirae</taxon>
        <taxon>Nucleocytoviricota</taxon>
        <taxon>Pokkesviricetes</taxon>
        <taxon>Asfuvirales</taxon>
        <taxon>Asfarviridae</taxon>
        <taxon>Asfivirus</taxon>
        <taxon>Asfivirus haemorrhagiae</taxon>
    </lineage>
</organism>
<evidence type="ECO:0000313" key="1">
    <source>
        <dbReference type="EMBL" id="CAD7112220.1"/>
    </source>
</evidence>